<keyword evidence="16" id="KW-1185">Reference proteome</keyword>
<dbReference type="AlphaFoldDB" id="A0AAD4RWQ3"/>
<feature type="transmembrane region" description="Helical" evidence="14">
    <location>
        <begin position="252"/>
        <end position="275"/>
    </location>
</feature>
<gene>
    <name evidence="15" type="ORF">MKW98_005425</name>
</gene>
<reference evidence="15" key="1">
    <citation type="submission" date="2022-04" db="EMBL/GenBank/DDBJ databases">
        <title>A functionally conserved STORR gene fusion in Papaver species that diverged 16.8 million years ago.</title>
        <authorList>
            <person name="Catania T."/>
        </authorList>
    </citation>
    <scope>NUCLEOTIDE SEQUENCE</scope>
    <source>
        <strain evidence="15">S-188037</strain>
    </source>
</reference>
<organism evidence="15 16">
    <name type="scientific">Papaver atlanticum</name>
    <dbReference type="NCBI Taxonomy" id="357466"/>
    <lineage>
        <taxon>Eukaryota</taxon>
        <taxon>Viridiplantae</taxon>
        <taxon>Streptophyta</taxon>
        <taxon>Embryophyta</taxon>
        <taxon>Tracheophyta</taxon>
        <taxon>Spermatophyta</taxon>
        <taxon>Magnoliopsida</taxon>
        <taxon>Ranunculales</taxon>
        <taxon>Papaveraceae</taxon>
        <taxon>Papaveroideae</taxon>
        <taxon>Papaver</taxon>
    </lineage>
</organism>
<evidence type="ECO:0000313" key="16">
    <source>
        <dbReference type="Proteomes" id="UP001202328"/>
    </source>
</evidence>
<dbReference type="GO" id="GO:0010276">
    <property type="term" value="F:phytol kinase activity"/>
    <property type="evidence" value="ECO:0007669"/>
    <property type="project" value="UniProtKB-EC"/>
</dbReference>
<evidence type="ECO:0000256" key="10">
    <source>
        <dbReference type="ARBA" id="ARBA00023136"/>
    </source>
</evidence>
<evidence type="ECO:0000256" key="7">
    <source>
        <dbReference type="ARBA" id="ARBA00022777"/>
    </source>
</evidence>
<accession>A0AAD4RWQ3</accession>
<comment type="subcellular location">
    <subcellularLocation>
        <location evidence="1">Plastid</location>
        <location evidence="1">Chloroplast membrane</location>
        <topology evidence="1">Multi-pass membrane protein</topology>
    </subcellularLocation>
</comment>
<comment type="catalytic activity">
    <reaction evidence="13">
        <text>phytol + CTP = phytyl phosphate + CDP + H(+)</text>
        <dbReference type="Rhea" id="RHEA:38055"/>
        <dbReference type="ChEBI" id="CHEBI:15378"/>
        <dbReference type="ChEBI" id="CHEBI:17327"/>
        <dbReference type="ChEBI" id="CHEBI:37563"/>
        <dbReference type="ChEBI" id="CHEBI:58069"/>
        <dbReference type="ChEBI" id="CHEBI:75483"/>
        <dbReference type="EC" id="2.7.1.182"/>
    </reaction>
</comment>
<evidence type="ECO:0000256" key="9">
    <source>
        <dbReference type="ARBA" id="ARBA00022989"/>
    </source>
</evidence>
<keyword evidence="5" id="KW-0808">Transferase</keyword>
<dbReference type="Proteomes" id="UP001202328">
    <property type="component" value="Unassembled WGS sequence"/>
</dbReference>
<keyword evidence="3" id="KW-0150">Chloroplast</keyword>
<feature type="transmembrane region" description="Helical" evidence="14">
    <location>
        <begin position="189"/>
        <end position="208"/>
    </location>
</feature>
<dbReference type="EMBL" id="JAJJMB010017633">
    <property type="protein sequence ID" value="KAI3837092.1"/>
    <property type="molecule type" value="Genomic_DNA"/>
</dbReference>
<evidence type="ECO:0000256" key="3">
    <source>
        <dbReference type="ARBA" id="ARBA00022528"/>
    </source>
</evidence>
<dbReference type="GO" id="GO:0010189">
    <property type="term" value="P:vitamin E biosynthetic process"/>
    <property type="evidence" value="ECO:0007669"/>
    <property type="project" value="TreeGrafter"/>
</dbReference>
<keyword evidence="10 14" id="KW-0472">Membrane</keyword>
<sequence>MESIMSHRASILSFTLATTSLPSKMSILQQPTTRTPLLNFCPNLQNQTRAFTTKDIPSLLFHHNPSNSSSFKVYSSLNLFSSDQSNMILQDVGATGLVMVGAYSLVLVFDNLTKNQVIQQNLSRKLVHVLSGLLFLSCWPIFSNSAEARYFAAVVPFVNCARLILNGLSLTTDAGLVKSVTREGNPRELLKGPLCYVLILILSAVAYWRDSPVGIMSLAMMCGGDGVADIIGRRYGKQKLPYNQQKSWAGSISMFTFGFLISIGMLKYFTALGYFELDWSSTMGRVALVSLVATIVESLPTTEVLDDNLSVPLSTMLVAVLMFG</sequence>
<comment type="similarity">
    <text evidence="2">Belongs to the polyprenol kinase family.</text>
</comment>
<comment type="pathway">
    <text evidence="11">Cofactor biosynthesis; tocopherol biosynthesis.</text>
</comment>
<evidence type="ECO:0000256" key="14">
    <source>
        <dbReference type="SAM" id="Phobius"/>
    </source>
</evidence>
<keyword evidence="9 14" id="KW-1133">Transmembrane helix</keyword>
<evidence type="ECO:0000256" key="12">
    <source>
        <dbReference type="ARBA" id="ARBA00039024"/>
    </source>
</evidence>
<evidence type="ECO:0000313" key="15">
    <source>
        <dbReference type="EMBL" id="KAI3837092.1"/>
    </source>
</evidence>
<keyword evidence="4" id="KW-0934">Plastid</keyword>
<evidence type="ECO:0000256" key="4">
    <source>
        <dbReference type="ARBA" id="ARBA00022640"/>
    </source>
</evidence>
<evidence type="ECO:0000256" key="6">
    <source>
        <dbReference type="ARBA" id="ARBA00022692"/>
    </source>
</evidence>
<dbReference type="GO" id="GO:0031969">
    <property type="term" value="C:chloroplast membrane"/>
    <property type="evidence" value="ECO:0007669"/>
    <property type="project" value="UniProtKB-SubCell"/>
</dbReference>
<feature type="transmembrane region" description="Helical" evidence="14">
    <location>
        <begin position="148"/>
        <end position="168"/>
    </location>
</feature>
<dbReference type="PANTHER" id="PTHR32523">
    <property type="entry name" value="PHYTOL KINASE 1, CHLOROPLASTIC"/>
    <property type="match status" value="1"/>
</dbReference>
<name>A0AAD4RWQ3_9MAGN</name>
<keyword evidence="7" id="KW-0418">Kinase</keyword>
<proteinExistence type="inferred from homology"/>
<evidence type="ECO:0000256" key="1">
    <source>
        <dbReference type="ARBA" id="ARBA00004508"/>
    </source>
</evidence>
<protein>
    <recommendedName>
        <fullName evidence="12">phytol kinase</fullName>
        <ecNumber evidence="12">2.7.1.182</ecNumber>
    </recommendedName>
</protein>
<evidence type="ECO:0000256" key="5">
    <source>
        <dbReference type="ARBA" id="ARBA00022679"/>
    </source>
</evidence>
<keyword evidence="6 14" id="KW-0812">Transmembrane</keyword>
<evidence type="ECO:0000256" key="2">
    <source>
        <dbReference type="ARBA" id="ARBA00010794"/>
    </source>
</evidence>
<evidence type="ECO:0000256" key="13">
    <source>
        <dbReference type="ARBA" id="ARBA00048889"/>
    </source>
</evidence>
<dbReference type="InterPro" id="IPR039606">
    <property type="entry name" value="Phytol/farnesol_kinase"/>
</dbReference>
<dbReference type="PANTHER" id="PTHR32523:SF8">
    <property type="entry name" value="DOLICHOL KINASE"/>
    <property type="match status" value="1"/>
</dbReference>
<dbReference type="EC" id="2.7.1.182" evidence="12"/>
<evidence type="ECO:0000256" key="8">
    <source>
        <dbReference type="ARBA" id="ARBA00022946"/>
    </source>
</evidence>
<comment type="caution">
    <text evidence="15">The sequence shown here is derived from an EMBL/GenBank/DDBJ whole genome shotgun (WGS) entry which is preliminary data.</text>
</comment>
<feature type="transmembrane region" description="Helical" evidence="14">
    <location>
        <begin position="125"/>
        <end position="142"/>
    </location>
</feature>
<keyword evidence="8" id="KW-0809">Transit peptide</keyword>
<evidence type="ECO:0000256" key="11">
    <source>
        <dbReference type="ARBA" id="ARBA00024015"/>
    </source>
</evidence>
<feature type="transmembrane region" description="Helical" evidence="14">
    <location>
        <begin position="214"/>
        <end position="231"/>
    </location>
</feature>
<feature type="transmembrane region" description="Helical" evidence="14">
    <location>
        <begin position="92"/>
        <end position="113"/>
    </location>
</feature>